<dbReference type="Pfam" id="PF00035">
    <property type="entry name" value="dsrm"/>
    <property type="match status" value="1"/>
</dbReference>
<accession>A0AAQ3WFH7</accession>
<keyword evidence="3" id="KW-0378">Hydrolase</keyword>
<gene>
    <name evidence="10" type="ORF">U9M48_009853</name>
</gene>
<name>A0AAQ3WFH7_PASNO</name>
<dbReference type="SMART" id="SM00535">
    <property type="entry name" value="RIBOc"/>
    <property type="match status" value="2"/>
</dbReference>
<evidence type="ECO:0000256" key="6">
    <source>
        <dbReference type="SAM" id="MobiDB-lite"/>
    </source>
</evidence>
<protein>
    <recommendedName>
        <fullName evidence="12">Dicer-like protein</fullName>
    </recommendedName>
</protein>
<evidence type="ECO:0000259" key="9">
    <source>
        <dbReference type="PROSITE" id="PS50821"/>
    </source>
</evidence>
<evidence type="ECO:0000256" key="3">
    <source>
        <dbReference type="ARBA" id="ARBA00022801"/>
    </source>
</evidence>
<dbReference type="PANTHER" id="PTHR14950">
    <property type="entry name" value="DICER-RELATED"/>
    <property type="match status" value="1"/>
</dbReference>
<evidence type="ECO:0000256" key="5">
    <source>
        <dbReference type="PROSITE-ProRule" id="PRU00266"/>
    </source>
</evidence>
<feature type="domain" description="DRBM" evidence="7">
    <location>
        <begin position="761"/>
        <end position="828"/>
    </location>
</feature>
<dbReference type="InterPro" id="IPR036389">
    <property type="entry name" value="RNase_III_sf"/>
</dbReference>
<evidence type="ECO:0000259" key="7">
    <source>
        <dbReference type="PROSITE" id="PS50137"/>
    </source>
</evidence>
<reference evidence="10 11" key="1">
    <citation type="submission" date="2024-02" db="EMBL/GenBank/DDBJ databases">
        <title>High-quality chromosome-scale genome assembly of Pensacola bahiagrass (Paspalum notatum Flugge var. saurae).</title>
        <authorList>
            <person name="Vega J.M."/>
            <person name="Podio M."/>
            <person name="Orjuela J."/>
            <person name="Siena L.A."/>
            <person name="Pessino S.C."/>
            <person name="Combes M.C."/>
            <person name="Mariac C."/>
            <person name="Albertini E."/>
            <person name="Pupilli F."/>
            <person name="Ortiz J.P.A."/>
            <person name="Leblanc O."/>
        </authorList>
    </citation>
    <scope>NUCLEOTIDE SEQUENCE [LARGE SCALE GENOMIC DNA]</scope>
    <source>
        <strain evidence="10">R1</strain>
        <tissue evidence="10">Leaf</tissue>
    </source>
</reference>
<organism evidence="10 11">
    <name type="scientific">Paspalum notatum var. saurae</name>
    <dbReference type="NCBI Taxonomy" id="547442"/>
    <lineage>
        <taxon>Eukaryota</taxon>
        <taxon>Viridiplantae</taxon>
        <taxon>Streptophyta</taxon>
        <taxon>Embryophyta</taxon>
        <taxon>Tracheophyta</taxon>
        <taxon>Spermatophyta</taxon>
        <taxon>Magnoliopsida</taxon>
        <taxon>Liliopsida</taxon>
        <taxon>Poales</taxon>
        <taxon>Poaceae</taxon>
        <taxon>PACMAD clade</taxon>
        <taxon>Panicoideae</taxon>
        <taxon>Andropogonodae</taxon>
        <taxon>Paspaleae</taxon>
        <taxon>Paspalinae</taxon>
        <taxon>Paspalum</taxon>
    </lineage>
</organism>
<dbReference type="Proteomes" id="UP001341281">
    <property type="component" value="Chromosome 02"/>
</dbReference>
<evidence type="ECO:0000259" key="8">
    <source>
        <dbReference type="PROSITE" id="PS50142"/>
    </source>
</evidence>
<keyword evidence="2" id="KW-0547">Nucleotide-binding</keyword>
<evidence type="ECO:0000313" key="11">
    <source>
        <dbReference type="Proteomes" id="UP001341281"/>
    </source>
</evidence>
<dbReference type="EMBL" id="CP144746">
    <property type="protein sequence ID" value="WVZ59751.1"/>
    <property type="molecule type" value="Genomic_DNA"/>
</dbReference>
<evidence type="ECO:0008006" key="12">
    <source>
        <dbReference type="Google" id="ProtNLM"/>
    </source>
</evidence>
<dbReference type="PROSITE" id="PS50821">
    <property type="entry name" value="PAZ"/>
    <property type="match status" value="1"/>
</dbReference>
<dbReference type="GO" id="GO:0030422">
    <property type="term" value="P:siRNA processing"/>
    <property type="evidence" value="ECO:0007669"/>
    <property type="project" value="TreeGrafter"/>
</dbReference>
<keyword evidence="4 5" id="KW-0694">RNA-binding</keyword>
<feature type="region of interest" description="Disordered" evidence="6">
    <location>
        <begin position="1"/>
        <end position="22"/>
    </location>
</feature>
<feature type="domain" description="PAZ" evidence="9">
    <location>
        <begin position="183"/>
        <end position="289"/>
    </location>
</feature>
<dbReference type="GO" id="GO:0005634">
    <property type="term" value="C:nucleus"/>
    <property type="evidence" value="ECO:0007669"/>
    <property type="project" value="TreeGrafter"/>
</dbReference>
<proteinExistence type="predicted"/>
<comment type="cofactor">
    <cofactor evidence="1">
        <name>Mg(2+)</name>
        <dbReference type="ChEBI" id="CHEBI:18420"/>
    </cofactor>
</comment>
<dbReference type="Pfam" id="PF00636">
    <property type="entry name" value="Ribonuclease_3"/>
    <property type="match status" value="2"/>
</dbReference>
<dbReference type="Gene3D" id="3.30.160.20">
    <property type="match status" value="1"/>
</dbReference>
<dbReference type="GO" id="GO:0004525">
    <property type="term" value="F:ribonuclease III activity"/>
    <property type="evidence" value="ECO:0007669"/>
    <property type="project" value="InterPro"/>
</dbReference>
<dbReference type="PROSITE" id="PS00517">
    <property type="entry name" value="RNASE_3_1"/>
    <property type="match status" value="1"/>
</dbReference>
<evidence type="ECO:0000313" key="10">
    <source>
        <dbReference type="EMBL" id="WVZ59751.1"/>
    </source>
</evidence>
<dbReference type="GO" id="GO:0000166">
    <property type="term" value="F:nucleotide binding"/>
    <property type="evidence" value="ECO:0007669"/>
    <property type="project" value="UniProtKB-KW"/>
</dbReference>
<dbReference type="InterPro" id="IPR014720">
    <property type="entry name" value="dsRBD_dom"/>
</dbReference>
<dbReference type="SUPFAM" id="SSF54768">
    <property type="entry name" value="dsRNA-binding domain-like"/>
    <property type="match status" value="1"/>
</dbReference>
<keyword evidence="11" id="KW-1185">Reference proteome</keyword>
<dbReference type="PROSITE" id="PS50137">
    <property type="entry name" value="DS_RBD"/>
    <property type="match status" value="1"/>
</dbReference>
<dbReference type="GO" id="GO:0005737">
    <property type="term" value="C:cytoplasm"/>
    <property type="evidence" value="ECO:0007669"/>
    <property type="project" value="TreeGrafter"/>
</dbReference>
<dbReference type="InterPro" id="IPR003100">
    <property type="entry name" value="PAZ_dom"/>
</dbReference>
<dbReference type="AlphaFoldDB" id="A0AAQ3WFH7"/>
<evidence type="ECO:0000256" key="2">
    <source>
        <dbReference type="ARBA" id="ARBA00022741"/>
    </source>
</evidence>
<dbReference type="GO" id="GO:0003723">
    <property type="term" value="F:RNA binding"/>
    <property type="evidence" value="ECO:0007669"/>
    <property type="project" value="UniProtKB-UniRule"/>
</dbReference>
<dbReference type="SUPFAM" id="SSF69065">
    <property type="entry name" value="RNase III domain-like"/>
    <property type="match status" value="2"/>
</dbReference>
<dbReference type="SMART" id="SM00358">
    <property type="entry name" value="DSRM"/>
    <property type="match status" value="1"/>
</dbReference>
<dbReference type="PANTHER" id="PTHR14950:SF48">
    <property type="entry name" value="ENDORIBONUCLEASE DICER HOMOLOG 2"/>
    <property type="match status" value="1"/>
</dbReference>
<dbReference type="PROSITE" id="PS50142">
    <property type="entry name" value="RNASE_3_2"/>
    <property type="match status" value="2"/>
</dbReference>
<evidence type="ECO:0000256" key="4">
    <source>
        <dbReference type="ARBA" id="ARBA00022884"/>
    </source>
</evidence>
<evidence type="ECO:0000256" key="1">
    <source>
        <dbReference type="ARBA" id="ARBA00001946"/>
    </source>
</evidence>
<dbReference type="CDD" id="cd00593">
    <property type="entry name" value="RIBOc"/>
    <property type="match status" value="2"/>
</dbReference>
<feature type="domain" description="RNase III" evidence="8">
    <location>
        <begin position="316"/>
        <end position="463"/>
    </location>
</feature>
<feature type="domain" description="RNase III" evidence="8">
    <location>
        <begin position="500"/>
        <end position="733"/>
    </location>
</feature>
<sequence length="832" mass="93453">MDDVRGGGSPSEEEAGNANDTYQHGQPVYFPEELVDSWASFSARGLYHCYNISLRVRFNAAAAPTDIVLAVKCDLGPEFLRTSFSSGGVEVTIRRLPAILLNQEQVSFARSFQATILSLLVGSDHSEVIDAIKHLKKPQVSEGVVYLLFPSVSGKIDWCSIKFSVSSVYEATDRDMRHRHSCKAADFLQTMDGPCCKCMLENSVVYVPRDKRFYNIIGFPDLNANHPLPLRDMSIVRSKRYGLCSTPESKPLLVASGLFTVQNFLHKCYGKGKEPSNVELPPELCRVVMAPVSANTLYSFSFIPSIMYRIQCLLLSVRLKIQLGPRMQHFNVTAPKILEALTTTECQEEFTLESLETLGDSFLKYVTSQHLFSKYNYRERKLSSMREELVSNKALCQRACNKNIVGYIRVEEFNIKEWIIPGVGCDRYGNTKFLSSLKKKSIKIKTIADAVEALIGVYLTTCGEQAAFHFIKSLGMDIELHSEMQYERKIITKPEEIIDVRSLETMLDYVFNDRSLLVEALTHGSYNNAGPCYERLEFLGDAVLDYIITDYFYKKYYTERTPALLTNLRKASVNNCCYAHAAAKAGLHKHILHASLQQINDLENSGRSFSGPSHGWQPGIDLPEVGLLGLIKWPTAVIEETVELFCSVLFSLIFVLNSHISVLWQIIAGNQKVYHDLALFIAFLVGGNLNFIHSFDIFPFLINSVCCLFTKNKKQCLADLIESIAAAIYLDSKHDKEIVWRSMRVLLKPLATRESETMEQSPVSELKEMCERRKYPQPSYSETRDDGVTRVVAKVKVAGVVYSGTGEGRNKKIGEIRAAKALLGELKTAPVS</sequence>
<dbReference type="InterPro" id="IPR000999">
    <property type="entry name" value="RNase_III_dom"/>
</dbReference>
<dbReference type="Gene3D" id="1.10.1520.10">
    <property type="entry name" value="Ribonuclease III domain"/>
    <property type="match status" value="3"/>
</dbReference>